<reference evidence="1 2" key="1">
    <citation type="journal article" date="2013" name="Curr. Biol.">
        <title>Shared signatures of parasitism and phylogenomics unite Cryptomycota and microsporidia.</title>
        <authorList>
            <person name="James T.Y."/>
            <person name="Pelin A."/>
            <person name="Bonen L."/>
            <person name="Ahrendt S."/>
            <person name="Sain D."/>
            <person name="Corradi N."/>
            <person name="Stajich J.E."/>
        </authorList>
    </citation>
    <scope>NUCLEOTIDE SEQUENCE [LARGE SCALE GENOMIC DNA]</scope>
    <source>
        <strain evidence="1 2">CSF55</strain>
    </source>
</reference>
<dbReference type="Proteomes" id="UP000030755">
    <property type="component" value="Unassembled WGS sequence"/>
</dbReference>
<protein>
    <submittedName>
        <fullName evidence="1">Uncharacterized protein</fullName>
    </submittedName>
</protein>
<evidence type="ECO:0000313" key="2">
    <source>
        <dbReference type="Proteomes" id="UP000030755"/>
    </source>
</evidence>
<sequence length="59" mass="7035">MSAFARPFFFLLLRCRKMPEQRPSSQIRVSVGGMRPLKLKLLMLSIQECKRNEAVYQWF</sequence>
<name>A0A075ASP4_ROZAC</name>
<keyword evidence="2" id="KW-1185">Reference proteome</keyword>
<dbReference type="AlphaFoldDB" id="A0A075ASP4"/>
<dbReference type="HOGENOM" id="CLU_2962158_0_0_1"/>
<gene>
    <name evidence="1" type="ORF">O9G_001634</name>
</gene>
<organism evidence="1 2">
    <name type="scientific">Rozella allomycis (strain CSF55)</name>
    <dbReference type="NCBI Taxonomy" id="988480"/>
    <lineage>
        <taxon>Eukaryota</taxon>
        <taxon>Fungi</taxon>
        <taxon>Fungi incertae sedis</taxon>
        <taxon>Cryptomycota</taxon>
        <taxon>Cryptomycota incertae sedis</taxon>
        <taxon>Rozella</taxon>
    </lineage>
</organism>
<accession>A0A075ASP4</accession>
<dbReference type="EMBL" id="KE561068">
    <property type="protein sequence ID" value="EPZ33283.1"/>
    <property type="molecule type" value="Genomic_DNA"/>
</dbReference>
<proteinExistence type="predicted"/>
<evidence type="ECO:0000313" key="1">
    <source>
        <dbReference type="EMBL" id="EPZ33283.1"/>
    </source>
</evidence>